<evidence type="ECO:0000256" key="2">
    <source>
        <dbReference type="SAM" id="Phobius"/>
    </source>
</evidence>
<evidence type="ECO:0000313" key="3">
    <source>
        <dbReference type="Proteomes" id="UP000046392"/>
    </source>
</evidence>
<evidence type="ECO:0000313" key="4">
    <source>
        <dbReference type="WBParaSite" id="SPAL_0000838400.1"/>
    </source>
</evidence>
<name>A0A0N5BR80_STREA</name>
<proteinExistence type="predicted"/>
<keyword evidence="2" id="KW-0472">Membrane</keyword>
<dbReference type="AlphaFoldDB" id="A0A0N5BR80"/>
<dbReference type="WBParaSite" id="SPAL_0000838400.1">
    <property type="protein sequence ID" value="SPAL_0000838400.1"/>
    <property type="gene ID" value="SPAL_0000838400"/>
</dbReference>
<keyword evidence="2" id="KW-1133">Transmembrane helix</keyword>
<organism evidence="3 4">
    <name type="scientific">Strongyloides papillosus</name>
    <name type="common">Intestinal threadworm</name>
    <dbReference type="NCBI Taxonomy" id="174720"/>
    <lineage>
        <taxon>Eukaryota</taxon>
        <taxon>Metazoa</taxon>
        <taxon>Ecdysozoa</taxon>
        <taxon>Nematoda</taxon>
        <taxon>Chromadorea</taxon>
        <taxon>Rhabditida</taxon>
        <taxon>Tylenchina</taxon>
        <taxon>Panagrolaimomorpha</taxon>
        <taxon>Strongyloidoidea</taxon>
        <taxon>Strongyloididae</taxon>
        <taxon>Strongyloides</taxon>
    </lineage>
</organism>
<feature type="compositionally biased region" description="Low complexity" evidence="1">
    <location>
        <begin position="156"/>
        <end position="174"/>
    </location>
</feature>
<keyword evidence="2" id="KW-0812">Transmembrane</keyword>
<feature type="transmembrane region" description="Helical" evidence="2">
    <location>
        <begin position="117"/>
        <end position="139"/>
    </location>
</feature>
<evidence type="ECO:0000256" key="1">
    <source>
        <dbReference type="SAM" id="MobiDB-lite"/>
    </source>
</evidence>
<reference evidence="4" key="1">
    <citation type="submission" date="2017-02" db="UniProtKB">
        <authorList>
            <consortium name="WormBaseParasite"/>
        </authorList>
    </citation>
    <scope>IDENTIFICATION</scope>
</reference>
<feature type="region of interest" description="Disordered" evidence="1">
    <location>
        <begin position="34"/>
        <end position="88"/>
    </location>
</feature>
<sequence length="182" mass="19209">EKMVVAETIAAASGLISAFGTILKSTLDVFGVGKKEVPPPQQPTQNGGIPGDQLQPTVQRKLLGPSNHNTTMNQNNTQSASIDTNLNSTNNNVNAFSAEANNQHEIINKQEGQSSDFIIGLIGIIAILAILAILGFVASKVRQKVVSVKSSRKKASGPTPLSSSVSSSKTSTTRTDTKNLRR</sequence>
<dbReference type="Proteomes" id="UP000046392">
    <property type="component" value="Unplaced"/>
</dbReference>
<keyword evidence="3" id="KW-1185">Reference proteome</keyword>
<feature type="compositionally biased region" description="Low complexity" evidence="1">
    <location>
        <begin position="67"/>
        <end position="78"/>
    </location>
</feature>
<protein>
    <submittedName>
        <fullName evidence="4">Syndecan domain-containing protein</fullName>
    </submittedName>
</protein>
<feature type="region of interest" description="Disordered" evidence="1">
    <location>
        <begin position="147"/>
        <end position="182"/>
    </location>
</feature>
<accession>A0A0N5BR80</accession>